<proteinExistence type="predicted"/>
<dbReference type="Pfam" id="PF13852">
    <property type="entry name" value="DUF4197"/>
    <property type="match status" value="1"/>
</dbReference>
<keyword evidence="3" id="KW-1185">Reference proteome</keyword>
<dbReference type="AlphaFoldDB" id="A0A4U1C5T2"/>
<evidence type="ECO:0000256" key="1">
    <source>
        <dbReference type="SAM" id="SignalP"/>
    </source>
</evidence>
<accession>A0A4U1C5T2</accession>
<evidence type="ECO:0000313" key="2">
    <source>
        <dbReference type="EMBL" id="TKC00793.1"/>
    </source>
</evidence>
<protein>
    <submittedName>
        <fullName evidence="2">DUF4197 domain-containing protein</fullName>
    </submittedName>
</protein>
<comment type="caution">
    <text evidence="2">The sequence shown here is derived from an EMBL/GenBank/DDBJ whole genome shotgun (WGS) entry which is preliminary data.</text>
</comment>
<dbReference type="Proteomes" id="UP000308181">
    <property type="component" value="Unassembled WGS sequence"/>
</dbReference>
<dbReference type="OrthoDB" id="5292580at2"/>
<feature type="chain" id="PRO_5020615373" evidence="1">
    <location>
        <begin position="22"/>
        <end position="245"/>
    </location>
</feature>
<keyword evidence="1" id="KW-0732">Signal</keyword>
<gene>
    <name evidence="2" type="ORF">FA046_03715</name>
</gene>
<dbReference type="RefSeq" id="WP_136824999.1">
    <property type="nucleotide sequence ID" value="NZ_SWBP01000001.1"/>
</dbReference>
<sequence>MKKIALLALAAFFLTANASFAQFGKLIEKAKTAATSGTTATANPTEIATALKQALEIGATKSADLLSKENGFFANQAVKILFPPEALKAEATLRRLGLNKMCDDAILSFNRAAENAAIEAKPIFISAVKNMTVKDATNILMGSKDAATTYFKQSTTDSLTKVFAPIVQKSMDKVGATQYYTDVATKYNKVPMVAKINPDLKGYVTQKAIEGLFMQIAAEELKIRESSAFRTTDLMKKVFAIADKK</sequence>
<feature type="signal peptide" evidence="1">
    <location>
        <begin position="1"/>
        <end position="21"/>
    </location>
</feature>
<name>A0A4U1C5T2_9SPHI</name>
<dbReference type="InterPro" id="IPR025245">
    <property type="entry name" value="DUF4197"/>
</dbReference>
<reference evidence="2 3" key="1">
    <citation type="submission" date="2019-04" db="EMBL/GenBank/DDBJ databases">
        <title>Pedobacter sp. AR-3-17 sp. nov., isolated from Arctic soil.</title>
        <authorList>
            <person name="Dahal R.H."/>
            <person name="Kim D.-U."/>
        </authorList>
    </citation>
    <scope>NUCLEOTIDE SEQUENCE [LARGE SCALE GENOMIC DNA]</scope>
    <source>
        <strain evidence="2 3">AR-3-17</strain>
    </source>
</reference>
<dbReference type="EMBL" id="SWBP01000001">
    <property type="protein sequence ID" value="TKC00793.1"/>
    <property type="molecule type" value="Genomic_DNA"/>
</dbReference>
<organism evidence="2 3">
    <name type="scientific">Pedobacter cryophilus</name>
    <dbReference type="NCBI Taxonomy" id="2571271"/>
    <lineage>
        <taxon>Bacteria</taxon>
        <taxon>Pseudomonadati</taxon>
        <taxon>Bacteroidota</taxon>
        <taxon>Sphingobacteriia</taxon>
        <taxon>Sphingobacteriales</taxon>
        <taxon>Sphingobacteriaceae</taxon>
        <taxon>Pedobacter</taxon>
    </lineage>
</organism>
<evidence type="ECO:0000313" key="3">
    <source>
        <dbReference type="Proteomes" id="UP000308181"/>
    </source>
</evidence>